<dbReference type="PANTHER" id="PTHR22957">
    <property type="entry name" value="TBC1 DOMAIN FAMILY MEMBER GTPASE-ACTIVATING PROTEIN"/>
    <property type="match status" value="1"/>
</dbReference>
<dbReference type="FunFam" id="1.10.472.80:FF:000001">
    <property type="entry name" value="TBC1 domain family member 22B"/>
    <property type="match status" value="1"/>
</dbReference>
<dbReference type="SUPFAM" id="SSF47923">
    <property type="entry name" value="Ypt/Rab-GAP domain of gyp1p"/>
    <property type="match status" value="1"/>
</dbReference>
<dbReference type="OrthoDB" id="26371at2759"/>
<dbReference type="AlphaFoldDB" id="A0A2J8ACZ9"/>
<keyword evidence="3" id="KW-1185">Reference proteome</keyword>
<evidence type="ECO:0000259" key="1">
    <source>
        <dbReference type="PROSITE" id="PS50086"/>
    </source>
</evidence>
<dbReference type="Pfam" id="PF00566">
    <property type="entry name" value="RabGAP-TBC"/>
    <property type="match status" value="1"/>
</dbReference>
<sequence length="179" mass="20468">MAEEPDKERGGGLHRLQSLLRSGRSLVQRKGTEEVLVTGRVSEVGEKLGDEAKGPKRPRRCEAEVSDHLEAEAVDFIQFALRWVNCLLVRELPFCLAIRLWDTYLAEGSGFSEFLIYLCAAFLLSWRDRLGRLEFQELILFLQRLPTADWTEAQLERLLSEAFVLRASYSDAQSHLRST</sequence>
<reference evidence="2 3" key="1">
    <citation type="journal article" date="2017" name="Mol. Biol. Evol.">
        <title>The 4-celled Tetrabaena socialis nuclear genome reveals the essential components for genetic control of cell number at the origin of multicellularity in the volvocine lineage.</title>
        <authorList>
            <person name="Featherston J."/>
            <person name="Arakaki Y."/>
            <person name="Hanschen E.R."/>
            <person name="Ferris P.J."/>
            <person name="Michod R.E."/>
            <person name="Olson B.J.S.C."/>
            <person name="Nozaki H."/>
            <person name="Durand P.M."/>
        </authorList>
    </citation>
    <scope>NUCLEOTIDE SEQUENCE [LARGE SCALE GENOMIC DNA]</scope>
    <source>
        <strain evidence="2 3">NIES-571</strain>
    </source>
</reference>
<dbReference type="InterPro" id="IPR035969">
    <property type="entry name" value="Rab-GAP_TBC_sf"/>
</dbReference>
<feature type="domain" description="Rab-GAP TBC" evidence="1">
    <location>
        <begin position="1"/>
        <end position="108"/>
    </location>
</feature>
<dbReference type="InterPro" id="IPR000195">
    <property type="entry name" value="Rab-GAP-TBC_dom"/>
</dbReference>
<organism evidence="2 3">
    <name type="scientific">Tetrabaena socialis</name>
    <dbReference type="NCBI Taxonomy" id="47790"/>
    <lineage>
        <taxon>Eukaryota</taxon>
        <taxon>Viridiplantae</taxon>
        <taxon>Chlorophyta</taxon>
        <taxon>core chlorophytes</taxon>
        <taxon>Chlorophyceae</taxon>
        <taxon>CS clade</taxon>
        <taxon>Chlamydomonadales</taxon>
        <taxon>Tetrabaenaceae</taxon>
        <taxon>Tetrabaena</taxon>
    </lineage>
</organism>
<comment type="caution">
    <text evidence="2">The sequence shown here is derived from an EMBL/GenBank/DDBJ whole genome shotgun (WGS) entry which is preliminary data.</text>
</comment>
<dbReference type="GO" id="GO:0005096">
    <property type="term" value="F:GTPase activator activity"/>
    <property type="evidence" value="ECO:0007669"/>
    <property type="project" value="TreeGrafter"/>
</dbReference>
<evidence type="ECO:0000313" key="2">
    <source>
        <dbReference type="EMBL" id="PNH10390.1"/>
    </source>
</evidence>
<name>A0A2J8ACZ9_9CHLO</name>
<accession>A0A2J8ACZ9</accession>
<dbReference type="PANTHER" id="PTHR22957:SF26">
    <property type="entry name" value="LD44506P"/>
    <property type="match status" value="1"/>
</dbReference>
<dbReference type="Proteomes" id="UP000236333">
    <property type="component" value="Unassembled WGS sequence"/>
</dbReference>
<dbReference type="PROSITE" id="PS50086">
    <property type="entry name" value="TBC_RABGAP"/>
    <property type="match status" value="1"/>
</dbReference>
<dbReference type="Gene3D" id="1.10.472.80">
    <property type="entry name" value="Ypt/Rab-GAP domain of gyp1p, domain 3"/>
    <property type="match status" value="1"/>
</dbReference>
<dbReference type="EMBL" id="PGGS01000057">
    <property type="protein sequence ID" value="PNH10390.1"/>
    <property type="molecule type" value="Genomic_DNA"/>
</dbReference>
<evidence type="ECO:0000313" key="3">
    <source>
        <dbReference type="Proteomes" id="UP000236333"/>
    </source>
</evidence>
<protein>
    <submittedName>
        <fullName evidence="2">GTPase-activating protein gyp1</fullName>
    </submittedName>
</protein>
<gene>
    <name evidence="2" type="ORF">TSOC_002869</name>
</gene>
<proteinExistence type="predicted"/>